<evidence type="ECO:0000313" key="5">
    <source>
        <dbReference type="EMBL" id="CAE2203419.1"/>
    </source>
</evidence>
<keyword evidence="2" id="KW-0689">Ribosomal protein</keyword>
<dbReference type="InterPro" id="IPR012678">
    <property type="entry name" value="Ribosomal_uL23/eL15/eS24_sf"/>
</dbReference>
<dbReference type="EMBL" id="HBKO01010945">
    <property type="protein sequence ID" value="CAE2203419.1"/>
    <property type="molecule type" value="Transcribed_RNA"/>
</dbReference>
<dbReference type="GO" id="GO:0032543">
    <property type="term" value="P:mitochondrial translation"/>
    <property type="evidence" value="ECO:0007669"/>
    <property type="project" value="TreeGrafter"/>
</dbReference>
<dbReference type="InterPro" id="IPR012677">
    <property type="entry name" value="Nucleotide-bd_a/b_plait_sf"/>
</dbReference>
<accession>A0A6T7YB62</accession>
<gene>
    <name evidence="5" type="ORF">CPOL0286_LOCUS4892</name>
</gene>
<dbReference type="Gene3D" id="3.30.70.330">
    <property type="match status" value="1"/>
</dbReference>
<evidence type="ECO:0000256" key="4">
    <source>
        <dbReference type="ARBA" id="ARBA00039977"/>
    </source>
</evidence>
<dbReference type="InterPro" id="IPR013025">
    <property type="entry name" value="Ribosomal_uL23-like"/>
</dbReference>
<comment type="similarity">
    <text evidence="1">Belongs to the universal ribosomal protein uL23 family.</text>
</comment>
<dbReference type="PANTHER" id="PTHR12059:SF5">
    <property type="entry name" value="LARGE RIBOSOMAL SUBUNIT PROTEIN UL23M"/>
    <property type="match status" value="1"/>
</dbReference>
<dbReference type="GO" id="GO:0005762">
    <property type="term" value="C:mitochondrial large ribosomal subunit"/>
    <property type="evidence" value="ECO:0007669"/>
    <property type="project" value="TreeGrafter"/>
</dbReference>
<dbReference type="SUPFAM" id="SSF54189">
    <property type="entry name" value="Ribosomal proteins S24e, L23 and L15e"/>
    <property type="match status" value="1"/>
</dbReference>
<proteinExistence type="inferred from homology"/>
<name>A0A6T7YB62_9EUKA</name>
<sequence>MVALFPNWIVKHIRYPNLKTSSWLQRPVEVFLVSPKMTKMEIKEYLRKLYNLPVTAVHTANYLRKFRNDPQTGRKLKDAEYKKAYVYLRDKDGAQRPRYWRVEDQLREDAQKAWPAKPDRVVPSIKRVERSTWGGRSYEAQASSASE</sequence>
<dbReference type="Pfam" id="PF00276">
    <property type="entry name" value="Ribosomal_L23"/>
    <property type="match status" value="1"/>
</dbReference>
<dbReference type="PANTHER" id="PTHR12059">
    <property type="entry name" value="RIBOSOMAL PROTEIN L23-RELATED"/>
    <property type="match status" value="1"/>
</dbReference>
<keyword evidence="3" id="KW-0687">Ribonucleoprotein</keyword>
<organism evidence="5">
    <name type="scientific">Prymnesium polylepis</name>
    <dbReference type="NCBI Taxonomy" id="72548"/>
    <lineage>
        <taxon>Eukaryota</taxon>
        <taxon>Haptista</taxon>
        <taxon>Haptophyta</taxon>
        <taxon>Prymnesiophyceae</taxon>
        <taxon>Prymnesiales</taxon>
        <taxon>Prymnesiaceae</taxon>
        <taxon>Prymnesium</taxon>
    </lineage>
</organism>
<reference evidence="5" key="1">
    <citation type="submission" date="2021-01" db="EMBL/GenBank/DDBJ databases">
        <authorList>
            <person name="Corre E."/>
            <person name="Pelletier E."/>
            <person name="Niang G."/>
            <person name="Scheremetjew M."/>
            <person name="Finn R."/>
            <person name="Kale V."/>
            <person name="Holt S."/>
            <person name="Cochrane G."/>
            <person name="Meng A."/>
            <person name="Brown T."/>
            <person name="Cohen L."/>
        </authorList>
    </citation>
    <scope>NUCLEOTIDE SEQUENCE</scope>
    <source>
        <strain evidence="5">UIO037</strain>
    </source>
</reference>
<dbReference type="AlphaFoldDB" id="A0A6T7YB62"/>
<protein>
    <recommendedName>
        <fullName evidence="4">Large ribosomal subunit protein uL23m</fullName>
    </recommendedName>
</protein>
<evidence type="ECO:0000256" key="2">
    <source>
        <dbReference type="ARBA" id="ARBA00022980"/>
    </source>
</evidence>
<evidence type="ECO:0000256" key="3">
    <source>
        <dbReference type="ARBA" id="ARBA00023274"/>
    </source>
</evidence>
<evidence type="ECO:0000256" key="1">
    <source>
        <dbReference type="ARBA" id="ARBA00006700"/>
    </source>
</evidence>
<dbReference type="GO" id="GO:0003735">
    <property type="term" value="F:structural constituent of ribosome"/>
    <property type="evidence" value="ECO:0007669"/>
    <property type="project" value="InterPro"/>
</dbReference>